<sequence>MTDRRTVTYATTKLLNQATAARILLELGDLLARQDRADLALTGGRDAADVYALMGADPLSRSVDWSRIHLWWSDERFVGLEDPDRNDEQARRAWYGSLIDQGLLPQANVHPMPVDTRSPAQVETADQEENERALTQAAARYQQEIIDQLGPEGRMDLAVFGVGPDGHYASLFPDRPEVRLQDDDLLVTGVSNSPKLPPLRVTMTTPFIRRTPKVWLFTSTVEKASAVAAALGTTDDPHVPSSYARGTLETLWLLDADAASKLN</sequence>
<dbReference type="GO" id="GO:0006098">
    <property type="term" value="P:pentose-phosphate shunt"/>
    <property type="evidence" value="ECO:0007669"/>
    <property type="project" value="UniProtKB-UniPathway"/>
</dbReference>
<evidence type="ECO:0000256" key="5">
    <source>
        <dbReference type="ARBA" id="ARBA00013198"/>
    </source>
</evidence>
<dbReference type="RefSeq" id="WP_045934955.1">
    <property type="nucleotide sequence ID" value="NZ_KQ033885.1"/>
</dbReference>
<dbReference type="EMBL" id="JWMF01000003">
    <property type="protein sequence ID" value="KJY52109.1"/>
    <property type="molecule type" value="Genomic_DNA"/>
</dbReference>
<evidence type="ECO:0000256" key="7">
    <source>
        <dbReference type="RuleBase" id="RU365095"/>
    </source>
</evidence>
<protein>
    <recommendedName>
        <fullName evidence="6 7">6-phosphogluconolactonase</fullName>
        <shortName evidence="7">6PGL</shortName>
        <ecNumber evidence="5 7">3.1.1.31</ecNumber>
    </recommendedName>
</protein>
<evidence type="ECO:0000259" key="8">
    <source>
        <dbReference type="Pfam" id="PF01182"/>
    </source>
</evidence>
<dbReference type="Pfam" id="PF01182">
    <property type="entry name" value="Glucosamine_iso"/>
    <property type="match status" value="1"/>
</dbReference>
<comment type="catalytic activity">
    <reaction evidence="1 7">
        <text>6-phospho-D-glucono-1,5-lactone + H2O = 6-phospho-D-gluconate + H(+)</text>
        <dbReference type="Rhea" id="RHEA:12556"/>
        <dbReference type="ChEBI" id="CHEBI:15377"/>
        <dbReference type="ChEBI" id="CHEBI:15378"/>
        <dbReference type="ChEBI" id="CHEBI:57955"/>
        <dbReference type="ChEBI" id="CHEBI:58759"/>
        <dbReference type="EC" id="3.1.1.31"/>
    </reaction>
</comment>
<dbReference type="UniPathway" id="UPA00115">
    <property type="reaction ID" value="UER00409"/>
</dbReference>
<gene>
    <name evidence="7" type="primary">pgl</name>
    <name evidence="9" type="ORF">JF70_01910</name>
</gene>
<dbReference type="EC" id="3.1.1.31" evidence="5 7"/>
<evidence type="ECO:0000256" key="3">
    <source>
        <dbReference type="ARBA" id="ARBA00004961"/>
    </source>
</evidence>
<accession>A0A0F4L1M3</accession>
<proteinExistence type="inferred from homology"/>
<reference evidence="9 10" key="1">
    <citation type="submission" date="2014-12" db="EMBL/GenBank/DDBJ databases">
        <title>Comparative genomics of the lactic acid bacteria isolated from the honey bee gut.</title>
        <authorList>
            <person name="Ellegaard K.M."/>
            <person name="Tamarit D."/>
            <person name="Javelind E."/>
            <person name="Olofsson T."/>
            <person name="Andersson S.G."/>
            <person name="Vasquez A."/>
        </authorList>
    </citation>
    <scope>NUCLEOTIDE SEQUENCE [LARGE SCALE GENOMIC DNA]</scope>
    <source>
        <strain evidence="9 10">Bin7</strain>
    </source>
</reference>
<dbReference type="InterPro" id="IPR006148">
    <property type="entry name" value="Glc/Gal-6P_isomerase"/>
</dbReference>
<evidence type="ECO:0000256" key="1">
    <source>
        <dbReference type="ARBA" id="ARBA00000832"/>
    </source>
</evidence>
<dbReference type="CDD" id="cd01400">
    <property type="entry name" value="6PGL"/>
    <property type="match status" value="1"/>
</dbReference>
<dbReference type="SUPFAM" id="SSF100950">
    <property type="entry name" value="NagB/RpiA/CoA transferase-like"/>
    <property type="match status" value="1"/>
</dbReference>
<organism evidence="9 10">
    <name type="scientific">Bifidobacterium mellis</name>
    <dbReference type="NCBI Taxonomy" id="1293823"/>
    <lineage>
        <taxon>Bacteria</taxon>
        <taxon>Bacillati</taxon>
        <taxon>Actinomycetota</taxon>
        <taxon>Actinomycetes</taxon>
        <taxon>Bifidobacteriales</taxon>
        <taxon>Bifidobacteriaceae</taxon>
        <taxon>Bifidobacterium</taxon>
    </lineage>
</organism>
<evidence type="ECO:0000313" key="10">
    <source>
        <dbReference type="Proteomes" id="UP000033567"/>
    </source>
</evidence>
<dbReference type="AlphaFoldDB" id="A0A0F4L1M3"/>
<comment type="caution">
    <text evidence="9">The sequence shown here is derived from an EMBL/GenBank/DDBJ whole genome shotgun (WGS) entry which is preliminary data.</text>
</comment>
<evidence type="ECO:0000256" key="2">
    <source>
        <dbReference type="ARBA" id="ARBA00002681"/>
    </source>
</evidence>
<dbReference type="Gene3D" id="3.40.50.1360">
    <property type="match status" value="1"/>
</dbReference>
<dbReference type="GO" id="GO:0017057">
    <property type="term" value="F:6-phosphogluconolactonase activity"/>
    <property type="evidence" value="ECO:0007669"/>
    <property type="project" value="UniProtKB-UniRule"/>
</dbReference>
<evidence type="ECO:0000256" key="4">
    <source>
        <dbReference type="ARBA" id="ARBA00010662"/>
    </source>
</evidence>
<comment type="function">
    <text evidence="2 7">Hydrolysis of 6-phosphogluconolactone to 6-phosphogluconate.</text>
</comment>
<evidence type="ECO:0000256" key="6">
    <source>
        <dbReference type="ARBA" id="ARBA00020337"/>
    </source>
</evidence>
<dbReference type="InterPro" id="IPR037171">
    <property type="entry name" value="NagB/RpiA_transferase-like"/>
</dbReference>
<dbReference type="GO" id="GO:0005975">
    <property type="term" value="P:carbohydrate metabolic process"/>
    <property type="evidence" value="ECO:0007669"/>
    <property type="project" value="UniProtKB-UniRule"/>
</dbReference>
<dbReference type="PATRIC" id="fig|1684.5.peg.202"/>
<dbReference type="PANTHER" id="PTHR11054">
    <property type="entry name" value="6-PHOSPHOGLUCONOLACTONASE"/>
    <property type="match status" value="1"/>
</dbReference>
<dbReference type="PANTHER" id="PTHR11054:SF0">
    <property type="entry name" value="6-PHOSPHOGLUCONOLACTONASE"/>
    <property type="match status" value="1"/>
</dbReference>
<evidence type="ECO:0000313" key="9">
    <source>
        <dbReference type="EMBL" id="KJY52109.1"/>
    </source>
</evidence>
<feature type="domain" description="Glucosamine/galactosamine-6-phosphate isomerase" evidence="8">
    <location>
        <begin position="12"/>
        <end position="252"/>
    </location>
</feature>
<keyword evidence="10" id="KW-1185">Reference proteome</keyword>
<comment type="similarity">
    <text evidence="4 7">Belongs to the glucosamine/galactosamine-6-phosphate isomerase family. 6-phosphogluconolactonase subfamily.</text>
</comment>
<dbReference type="NCBIfam" id="TIGR01198">
    <property type="entry name" value="pgl"/>
    <property type="match status" value="1"/>
</dbReference>
<comment type="pathway">
    <text evidence="3 7">Carbohydrate degradation; pentose phosphate pathway; D-ribulose 5-phosphate from D-glucose 6-phosphate (oxidative stage): step 2/3.</text>
</comment>
<dbReference type="InterPro" id="IPR005900">
    <property type="entry name" value="6-phosphogluconolactonase_DevB"/>
</dbReference>
<dbReference type="Proteomes" id="UP000033567">
    <property type="component" value="Unassembled WGS sequence"/>
</dbReference>
<dbReference type="InterPro" id="IPR039104">
    <property type="entry name" value="6PGL"/>
</dbReference>
<keyword evidence="7" id="KW-0378">Hydrolase</keyword>
<name>A0A0F4L1M3_9BIFI</name>